<accession>A0A3N4J979</accession>
<dbReference type="STRING" id="1336337.A0A3N4J979"/>
<name>A0A3N4J979_9PEZI</name>
<organism evidence="1 2">
    <name type="scientific">Choiromyces venosus 120613-1</name>
    <dbReference type="NCBI Taxonomy" id="1336337"/>
    <lineage>
        <taxon>Eukaryota</taxon>
        <taxon>Fungi</taxon>
        <taxon>Dikarya</taxon>
        <taxon>Ascomycota</taxon>
        <taxon>Pezizomycotina</taxon>
        <taxon>Pezizomycetes</taxon>
        <taxon>Pezizales</taxon>
        <taxon>Tuberaceae</taxon>
        <taxon>Choiromyces</taxon>
    </lineage>
</organism>
<dbReference type="AlphaFoldDB" id="A0A3N4J979"/>
<reference evidence="1 2" key="1">
    <citation type="journal article" date="2018" name="Nat. Ecol. Evol.">
        <title>Pezizomycetes genomes reveal the molecular basis of ectomycorrhizal truffle lifestyle.</title>
        <authorList>
            <person name="Murat C."/>
            <person name="Payen T."/>
            <person name="Noel B."/>
            <person name="Kuo A."/>
            <person name="Morin E."/>
            <person name="Chen J."/>
            <person name="Kohler A."/>
            <person name="Krizsan K."/>
            <person name="Balestrini R."/>
            <person name="Da Silva C."/>
            <person name="Montanini B."/>
            <person name="Hainaut M."/>
            <person name="Levati E."/>
            <person name="Barry K.W."/>
            <person name="Belfiori B."/>
            <person name="Cichocki N."/>
            <person name="Clum A."/>
            <person name="Dockter R.B."/>
            <person name="Fauchery L."/>
            <person name="Guy J."/>
            <person name="Iotti M."/>
            <person name="Le Tacon F."/>
            <person name="Lindquist E.A."/>
            <person name="Lipzen A."/>
            <person name="Malagnac F."/>
            <person name="Mello A."/>
            <person name="Molinier V."/>
            <person name="Miyauchi S."/>
            <person name="Poulain J."/>
            <person name="Riccioni C."/>
            <person name="Rubini A."/>
            <person name="Sitrit Y."/>
            <person name="Splivallo R."/>
            <person name="Traeger S."/>
            <person name="Wang M."/>
            <person name="Zifcakova L."/>
            <person name="Wipf D."/>
            <person name="Zambonelli A."/>
            <person name="Paolocci F."/>
            <person name="Nowrousian M."/>
            <person name="Ottonello S."/>
            <person name="Baldrian P."/>
            <person name="Spatafora J.W."/>
            <person name="Henrissat B."/>
            <person name="Nagy L.G."/>
            <person name="Aury J.M."/>
            <person name="Wincker P."/>
            <person name="Grigoriev I.V."/>
            <person name="Bonfante P."/>
            <person name="Martin F.M."/>
        </authorList>
    </citation>
    <scope>NUCLEOTIDE SEQUENCE [LARGE SCALE GENOMIC DNA]</scope>
    <source>
        <strain evidence="1 2">120613-1</strain>
    </source>
</reference>
<dbReference type="Gene3D" id="1.10.10.10">
    <property type="entry name" value="Winged helix-like DNA-binding domain superfamily/Winged helix DNA-binding domain"/>
    <property type="match status" value="1"/>
</dbReference>
<dbReference type="InterPro" id="IPR036388">
    <property type="entry name" value="WH-like_DNA-bd_sf"/>
</dbReference>
<evidence type="ECO:0000313" key="2">
    <source>
        <dbReference type="Proteomes" id="UP000276215"/>
    </source>
</evidence>
<dbReference type="Pfam" id="PF13384">
    <property type="entry name" value="HTH_23"/>
    <property type="match status" value="1"/>
</dbReference>
<keyword evidence="2" id="KW-1185">Reference proteome</keyword>
<dbReference type="EMBL" id="ML120446">
    <property type="protein sequence ID" value="RPA93847.1"/>
    <property type="molecule type" value="Genomic_DNA"/>
</dbReference>
<dbReference type="SUPFAM" id="SSF46689">
    <property type="entry name" value="Homeodomain-like"/>
    <property type="match status" value="1"/>
</dbReference>
<evidence type="ECO:0000313" key="1">
    <source>
        <dbReference type="EMBL" id="RPA93847.1"/>
    </source>
</evidence>
<proteinExistence type="predicted"/>
<dbReference type="Proteomes" id="UP000276215">
    <property type="component" value="Unassembled WGS sequence"/>
</dbReference>
<gene>
    <name evidence="1" type="ORF">L873DRAFT_1793425</name>
</gene>
<sequence length="104" mass="11611">MAPLYFEIYDSHNARYENNYDITVLADAGWGYRKIAKHMGMPVSTVQGVVKCYQAQGSTSIHDADNPGHPTKISHLIQQQIEILVQKDPQASLSEITEELHVTG</sequence>
<dbReference type="OrthoDB" id="2641874at2759"/>
<protein>
    <submittedName>
        <fullName evidence="1">Uncharacterized protein</fullName>
    </submittedName>
</protein>
<dbReference type="InterPro" id="IPR009057">
    <property type="entry name" value="Homeodomain-like_sf"/>
</dbReference>